<dbReference type="InterPro" id="IPR001711">
    <property type="entry name" value="PLipase_C_Pinositol-sp_Y"/>
</dbReference>
<keyword evidence="4" id="KW-1185">Reference proteome</keyword>
<dbReference type="AlphaFoldDB" id="S0FUT8"/>
<keyword evidence="1" id="KW-0732">Signal</keyword>
<keyword evidence="3" id="KW-0813">Transport</keyword>
<accession>S0FUT8</accession>
<feature type="signal peptide" evidence="1">
    <location>
        <begin position="1"/>
        <end position="19"/>
    </location>
</feature>
<dbReference type="PATRIC" id="fig|1195236.3.peg.1415"/>
<dbReference type="Pfam" id="PF12010">
    <property type="entry name" value="DUF3502"/>
    <property type="match status" value="1"/>
</dbReference>
<dbReference type="SUPFAM" id="SSF53850">
    <property type="entry name" value="Periplasmic binding protein-like II"/>
    <property type="match status" value="1"/>
</dbReference>
<keyword evidence="3" id="KW-0762">Sugar transport</keyword>
<proteinExistence type="predicted"/>
<dbReference type="PROSITE" id="PS51257">
    <property type="entry name" value="PROKAR_LIPOPROTEIN"/>
    <property type="match status" value="1"/>
</dbReference>
<dbReference type="InterPro" id="IPR006059">
    <property type="entry name" value="SBP"/>
</dbReference>
<comment type="caution">
    <text evidence="3">The sequence shown here is derived from an EMBL/GenBank/DDBJ whole genome shotgun (WGS) entry which is preliminary data.</text>
</comment>
<gene>
    <name evidence="3" type="ORF">CTER_1119</name>
</gene>
<feature type="domain" description="PI-PLC Y-box" evidence="2">
    <location>
        <begin position="404"/>
        <end position="466"/>
    </location>
</feature>
<evidence type="ECO:0000256" key="1">
    <source>
        <dbReference type="SAM" id="SignalP"/>
    </source>
</evidence>
<reference evidence="3 4" key="1">
    <citation type="journal article" date="2013" name="Genome Announc.">
        <title>Draft Genome Sequence of the Cellulolytic, Mesophilic, Anaerobic Bacterium Clostridium termitidis Strain CT1112 (DSM 5398).</title>
        <authorList>
            <person name="Lal S."/>
            <person name="Ramachandran U."/>
            <person name="Zhang X."/>
            <person name="Munir R."/>
            <person name="Sparling R."/>
            <person name="Levin D.B."/>
        </authorList>
    </citation>
    <scope>NUCLEOTIDE SEQUENCE [LARGE SCALE GENOMIC DNA]</scope>
    <source>
        <strain evidence="3 4">CT1112</strain>
    </source>
</reference>
<dbReference type="Gene3D" id="3.40.190.10">
    <property type="entry name" value="Periplasmic binding protein-like II"/>
    <property type="match status" value="1"/>
</dbReference>
<dbReference type="InterPro" id="IPR022627">
    <property type="entry name" value="DUF3502"/>
</dbReference>
<dbReference type="InterPro" id="IPR050490">
    <property type="entry name" value="Bact_solute-bd_prot1"/>
</dbReference>
<dbReference type="GO" id="GO:0004435">
    <property type="term" value="F:phosphatidylinositol-4,5-bisphosphate phospholipase C activity"/>
    <property type="evidence" value="ECO:0007669"/>
    <property type="project" value="InterPro"/>
</dbReference>
<sequence length="526" mass="57182">MKKRIGTLLLAVSFSVTMALSGCGSSTTSSATSTSTETAAVSTGAAESTAAASTEAGAIDPKTLKPVKLVFVTMGETPKNLAAVNEEASKYLTEKINATLEYRPISWGNYANKVNLMFASGEKFDLMFTASWMFEAQFAAKKQILAVDDLIAQYAPDYLATVPQDVREAGFIGGKAYGLTGYKEWAADKGLIFNKEIADKYGISADTVKTWSDLTPYLEKIKKGEPGMTPLAARSENSPMVQMMAINAYDTLGDGPGCISRTAGDTKVVNMFEQQDFMDAAKLTREWFTKGYINKDAASTTQMEYLAVKAKKAAGYGQSGKPGIASQEGRQCGMPVIYIPMDKPYMTTSDAASAILAVPSTANDPARSVMFANLLHKDKYLVNLLNWGIEGKDYVKADENTIKYPDGMTAENSTYNLNMSWLMGDVTLNYLWESDEKDIYDQYKKFNDSADRSAALGFSFDPTPVKNEVAAYNNVIKQYTGAIYSGSVDPATTIPKFNDALKAAGMEKVIAEKQKQLDEFVAAKKK</sequence>
<evidence type="ECO:0000313" key="4">
    <source>
        <dbReference type="Proteomes" id="UP000014155"/>
    </source>
</evidence>
<evidence type="ECO:0000259" key="2">
    <source>
        <dbReference type="PROSITE" id="PS50008"/>
    </source>
</evidence>
<dbReference type="PROSITE" id="PS50008">
    <property type="entry name" value="PIPLC_Y_DOMAIN"/>
    <property type="match status" value="1"/>
</dbReference>
<dbReference type="RefSeq" id="WP_004624643.1">
    <property type="nucleotide sequence ID" value="NZ_AORV01000025.1"/>
</dbReference>
<feature type="chain" id="PRO_5039140093" evidence="1">
    <location>
        <begin position="20"/>
        <end position="526"/>
    </location>
</feature>
<dbReference type="EMBL" id="AORV01000025">
    <property type="protein sequence ID" value="EMS72909.1"/>
    <property type="molecule type" value="Genomic_DNA"/>
</dbReference>
<dbReference type="PANTHER" id="PTHR43649:SF17">
    <property type="entry name" value="ABC TRANSPORTER SOLUTE BINDING PROTEIN-SUGAR TRANSPORT"/>
    <property type="match status" value="1"/>
</dbReference>
<dbReference type="eggNOG" id="COG1653">
    <property type="taxonomic scope" value="Bacteria"/>
</dbReference>
<name>S0FUT8_RUMCE</name>
<dbReference type="GO" id="GO:0035556">
    <property type="term" value="P:intracellular signal transduction"/>
    <property type="evidence" value="ECO:0007669"/>
    <property type="project" value="InterPro"/>
</dbReference>
<evidence type="ECO:0000313" key="3">
    <source>
        <dbReference type="EMBL" id="EMS72909.1"/>
    </source>
</evidence>
<dbReference type="STRING" id="1195236.CTER_1119"/>
<protein>
    <submittedName>
        <fullName evidence="3">ABC-type sugar transport system, periplasmic component</fullName>
    </submittedName>
</protein>
<dbReference type="PANTHER" id="PTHR43649">
    <property type="entry name" value="ARABINOSE-BINDING PROTEIN-RELATED"/>
    <property type="match status" value="1"/>
</dbReference>
<dbReference type="Proteomes" id="UP000014155">
    <property type="component" value="Unassembled WGS sequence"/>
</dbReference>
<dbReference type="Pfam" id="PF01547">
    <property type="entry name" value="SBP_bac_1"/>
    <property type="match status" value="1"/>
</dbReference>
<dbReference type="GO" id="GO:0006629">
    <property type="term" value="P:lipid metabolic process"/>
    <property type="evidence" value="ECO:0007669"/>
    <property type="project" value="InterPro"/>
</dbReference>
<organism evidence="3 4">
    <name type="scientific">Ruminiclostridium cellobioparum subsp. termitidis CT1112</name>
    <dbReference type="NCBI Taxonomy" id="1195236"/>
    <lineage>
        <taxon>Bacteria</taxon>
        <taxon>Bacillati</taxon>
        <taxon>Bacillota</taxon>
        <taxon>Clostridia</taxon>
        <taxon>Eubacteriales</taxon>
        <taxon>Oscillospiraceae</taxon>
        <taxon>Ruminiclostridium</taxon>
    </lineage>
</organism>